<dbReference type="AlphaFoldDB" id="A0AAD9KEK7"/>
<gene>
    <name evidence="1" type="ORF">NP493_1158g00070</name>
</gene>
<keyword evidence="2" id="KW-1185">Reference proteome</keyword>
<evidence type="ECO:0000313" key="2">
    <source>
        <dbReference type="Proteomes" id="UP001209878"/>
    </source>
</evidence>
<protein>
    <submittedName>
        <fullName evidence="1">Uncharacterized protein</fullName>
    </submittedName>
</protein>
<sequence>MMFPGENAARQRENRRLFAEDVKTRCQMVYTSVHMLHDSNETAIARRMPDVIQTTLDCYSGSCANCRRHVTVCRGGRRNWWNTSPHLKAGKRDRR</sequence>
<dbReference type="Proteomes" id="UP001209878">
    <property type="component" value="Unassembled WGS sequence"/>
</dbReference>
<dbReference type="EMBL" id="JAODUO010001157">
    <property type="protein sequence ID" value="KAK2170208.1"/>
    <property type="molecule type" value="Genomic_DNA"/>
</dbReference>
<evidence type="ECO:0000313" key="1">
    <source>
        <dbReference type="EMBL" id="KAK2170208.1"/>
    </source>
</evidence>
<name>A0AAD9KEK7_RIDPI</name>
<proteinExistence type="predicted"/>
<organism evidence="1 2">
    <name type="scientific">Ridgeia piscesae</name>
    <name type="common">Tubeworm</name>
    <dbReference type="NCBI Taxonomy" id="27915"/>
    <lineage>
        <taxon>Eukaryota</taxon>
        <taxon>Metazoa</taxon>
        <taxon>Spiralia</taxon>
        <taxon>Lophotrochozoa</taxon>
        <taxon>Annelida</taxon>
        <taxon>Polychaeta</taxon>
        <taxon>Sedentaria</taxon>
        <taxon>Canalipalpata</taxon>
        <taxon>Sabellida</taxon>
        <taxon>Siboglinidae</taxon>
        <taxon>Ridgeia</taxon>
    </lineage>
</organism>
<comment type="caution">
    <text evidence="1">The sequence shown here is derived from an EMBL/GenBank/DDBJ whole genome shotgun (WGS) entry which is preliminary data.</text>
</comment>
<accession>A0AAD9KEK7</accession>
<reference evidence="1" key="1">
    <citation type="journal article" date="2023" name="Mol. Biol. Evol.">
        <title>Third-Generation Sequencing Reveals the Adaptive Role of the Epigenome in Three Deep-Sea Polychaetes.</title>
        <authorList>
            <person name="Perez M."/>
            <person name="Aroh O."/>
            <person name="Sun Y."/>
            <person name="Lan Y."/>
            <person name="Juniper S.K."/>
            <person name="Young C.R."/>
            <person name="Angers B."/>
            <person name="Qian P.Y."/>
        </authorList>
    </citation>
    <scope>NUCLEOTIDE SEQUENCE</scope>
    <source>
        <strain evidence="1">R07B-5</strain>
    </source>
</reference>